<dbReference type="Pfam" id="PF01850">
    <property type="entry name" value="PIN"/>
    <property type="match status" value="1"/>
</dbReference>
<dbReference type="OrthoDB" id="7188375at2"/>
<dbReference type="PANTHER" id="PTHR33653:SF1">
    <property type="entry name" value="RIBONUCLEASE VAPC2"/>
    <property type="match status" value="1"/>
</dbReference>
<comment type="similarity">
    <text evidence="7 8">Belongs to the PINc/VapC protein family.</text>
</comment>
<evidence type="ECO:0000259" key="9">
    <source>
        <dbReference type="Pfam" id="PF01850"/>
    </source>
</evidence>
<gene>
    <name evidence="8" type="primary">vapC</name>
    <name evidence="10" type="ORF">CHU95_17640</name>
</gene>
<keyword evidence="11" id="KW-1185">Reference proteome</keyword>
<dbReference type="GO" id="GO:0000287">
    <property type="term" value="F:magnesium ion binding"/>
    <property type="evidence" value="ECO:0007669"/>
    <property type="project" value="UniProtKB-UniRule"/>
</dbReference>
<comment type="caution">
    <text evidence="10">The sequence shown here is derived from an EMBL/GenBank/DDBJ whole genome shotgun (WGS) entry which is preliminary data.</text>
</comment>
<dbReference type="PANTHER" id="PTHR33653">
    <property type="entry name" value="RIBONUCLEASE VAPC2"/>
    <property type="match status" value="1"/>
</dbReference>
<dbReference type="InterPro" id="IPR002716">
    <property type="entry name" value="PIN_dom"/>
</dbReference>
<name>A0A255YTR3_9PROT</name>
<dbReference type="InterPro" id="IPR022907">
    <property type="entry name" value="VapC_family"/>
</dbReference>
<keyword evidence="5 8" id="KW-0378">Hydrolase</keyword>
<dbReference type="GO" id="GO:0016787">
    <property type="term" value="F:hydrolase activity"/>
    <property type="evidence" value="ECO:0007669"/>
    <property type="project" value="UniProtKB-KW"/>
</dbReference>
<feature type="binding site" evidence="8">
    <location>
        <position position="104"/>
    </location>
    <ligand>
        <name>Mg(2+)</name>
        <dbReference type="ChEBI" id="CHEBI:18420"/>
    </ligand>
</feature>
<feature type="domain" description="PIN" evidence="9">
    <location>
        <begin position="2"/>
        <end position="128"/>
    </location>
</feature>
<dbReference type="InterPro" id="IPR029060">
    <property type="entry name" value="PIN-like_dom_sf"/>
</dbReference>
<keyword evidence="2 8" id="KW-1277">Toxin-antitoxin system</keyword>
<dbReference type="EMBL" id="NOXU01000031">
    <property type="protein sequence ID" value="OYQ32602.1"/>
    <property type="molecule type" value="Genomic_DNA"/>
</dbReference>
<sequence>MIVLDTNVLSALMAAKRNPGIVAWADRFRVEDFWTTTINIFELRHGIERVKDAVRRADLDAMYKRVIPAMIGDRLLLVDEVSAHASAVLKARREKDGIVQEIRDTLIAGICVVHGATLATRNVRHFADAGVQLVDPWDEAANT</sequence>
<dbReference type="AlphaFoldDB" id="A0A255YTR3"/>
<evidence type="ECO:0000256" key="4">
    <source>
        <dbReference type="ARBA" id="ARBA00022723"/>
    </source>
</evidence>
<proteinExistence type="inferred from homology"/>
<dbReference type="InterPro" id="IPR050556">
    <property type="entry name" value="Type_II_TA_system_RNase"/>
</dbReference>
<evidence type="ECO:0000256" key="1">
    <source>
        <dbReference type="ARBA" id="ARBA00001946"/>
    </source>
</evidence>
<evidence type="ECO:0000256" key="5">
    <source>
        <dbReference type="ARBA" id="ARBA00022801"/>
    </source>
</evidence>
<dbReference type="Proteomes" id="UP000216998">
    <property type="component" value="Unassembled WGS sequence"/>
</dbReference>
<keyword evidence="4 8" id="KW-0479">Metal-binding</keyword>
<protein>
    <recommendedName>
        <fullName evidence="8">Ribonuclease VapC</fullName>
        <shortName evidence="8">RNase VapC</shortName>
        <ecNumber evidence="8">3.1.-.-</ecNumber>
    </recommendedName>
    <alternativeName>
        <fullName evidence="8">Toxin VapC</fullName>
    </alternativeName>
</protein>
<dbReference type="SUPFAM" id="SSF88723">
    <property type="entry name" value="PIN domain-like"/>
    <property type="match status" value="1"/>
</dbReference>
<keyword evidence="8" id="KW-0800">Toxin</keyword>
<accession>A0A255YTR3</accession>
<evidence type="ECO:0000256" key="8">
    <source>
        <dbReference type="HAMAP-Rule" id="MF_00265"/>
    </source>
</evidence>
<evidence type="ECO:0000256" key="7">
    <source>
        <dbReference type="ARBA" id="ARBA00038093"/>
    </source>
</evidence>
<dbReference type="Gene3D" id="3.40.50.1010">
    <property type="entry name" value="5'-nuclease"/>
    <property type="match status" value="1"/>
</dbReference>
<feature type="binding site" evidence="8">
    <location>
        <position position="5"/>
    </location>
    <ligand>
        <name>Mg(2+)</name>
        <dbReference type="ChEBI" id="CHEBI:18420"/>
    </ligand>
</feature>
<comment type="function">
    <text evidence="8">Toxic component of a toxin-antitoxin (TA) system. An RNase.</text>
</comment>
<evidence type="ECO:0000313" key="11">
    <source>
        <dbReference type="Proteomes" id="UP000216998"/>
    </source>
</evidence>
<organism evidence="10 11">
    <name type="scientific">Niveispirillum lacus</name>
    <dbReference type="NCBI Taxonomy" id="1981099"/>
    <lineage>
        <taxon>Bacteria</taxon>
        <taxon>Pseudomonadati</taxon>
        <taxon>Pseudomonadota</taxon>
        <taxon>Alphaproteobacteria</taxon>
        <taxon>Rhodospirillales</taxon>
        <taxon>Azospirillaceae</taxon>
        <taxon>Niveispirillum</taxon>
    </lineage>
</organism>
<dbReference type="GO" id="GO:0004540">
    <property type="term" value="F:RNA nuclease activity"/>
    <property type="evidence" value="ECO:0007669"/>
    <property type="project" value="InterPro"/>
</dbReference>
<dbReference type="RefSeq" id="WP_094457636.1">
    <property type="nucleotide sequence ID" value="NZ_NOXU01000031.1"/>
</dbReference>
<evidence type="ECO:0000256" key="2">
    <source>
        <dbReference type="ARBA" id="ARBA00022649"/>
    </source>
</evidence>
<dbReference type="HAMAP" id="MF_00265">
    <property type="entry name" value="VapC_Nob1"/>
    <property type="match status" value="1"/>
</dbReference>
<reference evidence="10 11" key="1">
    <citation type="submission" date="2017-07" db="EMBL/GenBank/DDBJ databases">
        <title>Niveispirillum cyanobacteriorum sp. nov., isolated from cyanobacterial aggregates in a eutrophic lake.</title>
        <authorList>
            <person name="Cai H."/>
        </authorList>
    </citation>
    <scope>NUCLEOTIDE SEQUENCE [LARGE SCALE GENOMIC DNA]</scope>
    <source>
        <strain evidence="11">TH1-14</strain>
    </source>
</reference>
<keyword evidence="3 8" id="KW-0540">Nuclease</keyword>
<evidence type="ECO:0000256" key="6">
    <source>
        <dbReference type="ARBA" id="ARBA00022842"/>
    </source>
</evidence>
<evidence type="ECO:0000313" key="10">
    <source>
        <dbReference type="EMBL" id="OYQ32602.1"/>
    </source>
</evidence>
<comment type="cofactor">
    <cofactor evidence="1 8">
        <name>Mg(2+)</name>
        <dbReference type="ChEBI" id="CHEBI:18420"/>
    </cofactor>
</comment>
<evidence type="ECO:0000256" key="3">
    <source>
        <dbReference type="ARBA" id="ARBA00022722"/>
    </source>
</evidence>
<dbReference type="GO" id="GO:0090729">
    <property type="term" value="F:toxin activity"/>
    <property type="evidence" value="ECO:0007669"/>
    <property type="project" value="UniProtKB-KW"/>
</dbReference>
<dbReference type="EC" id="3.1.-.-" evidence="8"/>
<keyword evidence="6 8" id="KW-0460">Magnesium</keyword>